<evidence type="ECO:0000256" key="1">
    <source>
        <dbReference type="ARBA" id="ARBA00012864"/>
    </source>
</evidence>
<dbReference type="SUPFAM" id="SSF51556">
    <property type="entry name" value="Metallo-dependent hydrolases"/>
    <property type="match status" value="1"/>
</dbReference>
<evidence type="ECO:0000256" key="7">
    <source>
        <dbReference type="HAMAP-Rule" id="MF_00372"/>
    </source>
</evidence>
<dbReference type="Pfam" id="PF01979">
    <property type="entry name" value="Amidohydro_1"/>
    <property type="match status" value="1"/>
</dbReference>
<comment type="subcellular location">
    <subcellularLocation>
        <location evidence="7">Cytoplasm</location>
    </subcellularLocation>
</comment>
<dbReference type="GO" id="GO:0008270">
    <property type="term" value="F:zinc ion binding"/>
    <property type="evidence" value="ECO:0007669"/>
    <property type="project" value="UniProtKB-UniRule"/>
</dbReference>
<evidence type="ECO:0000313" key="10">
    <source>
        <dbReference type="Proteomes" id="UP000319619"/>
    </source>
</evidence>
<dbReference type="AlphaFoldDB" id="A0A532V1X9"/>
<dbReference type="GO" id="GO:0050480">
    <property type="term" value="F:imidazolonepropionase activity"/>
    <property type="evidence" value="ECO:0007669"/>
    <property type="project" value="UniProtKB-UniRule"/>
</dbReference>
<dbReference type="GO" id="GO:0019557">
    <property type="term" value="P:L-histidine catabolic process to glutamate and formate"/>
    <property type="evidence" value="ECO:0007669"/>
    <property type="project" value="UniProtKB-UniPathway"/>
</dbReference>
<evidence type="ECO:0000256" key="6">
    <source>
        <dbReference type="ARBA" id="ARBA00023004"/>
    </source>
</evidence>
<protein>
    <recommendedName>
        <fullName evidence="1 7">Imidazolonepropionase</fullName>
        <ecNumber evidence="1 7">3.5.2.7</ecNumber>
    </recommendedName>
    <alternativeName>
        <fullName evidence="7">Imidazolone-5-propionate hydrolase</fullName>
    </alternativeName>
</protein>
<keyword evidence="3 7" id="KW-0378">Hydrolase</keyword>
<dbReference type="HAMAP" id="MF_00372">
    <property type="entry name" value="HutI"/>
    <property type="match status" value="1"/>
</dbReference>
<keyword evidence="7" id="KW-0963">Cytoplasm</keyword>
<dbReference type="GO" id="GO:0005506">
    <property type="term" value="F:iron ion binding"/>
    <property type="evidence" value="ECO:0007669"/>
    <property type="project" value="UniProtKB-UniRule"/>
</dbReference>
<dbReference type="Gene3D" id="2.30.40.10">
    <property type="entry name" value="Urease, subunit C, domain 1"/>
    <property type="match status" value="1"/>
</dbReference>
<feature type="binding site" evidence="7">
    <location>
        <position position="140"/>
    </location>
    <ligand>
        <name>4-imidazolone-5-propanoate</name>
        <dbReference type="ChEBI" id="CHEBI:77893"/>
    </ligand>
</feature>
<sequence>MSTCIKNIGKLINPNADGTWEEINDAAILFDDKIIRYGRESEVLTDAKDAQIVDAGGRLVTPGLIDSHTHPAFAEARAVEFEMRNQGKSYQEIAVSGGGIRSSVRSLREISEDDLVERMLPRMDRFLTNGITTIEAKSGYGLSLEHELKQLCAIKRCDQEHPLSLVPTLLAAHEIPDEYRHDRKAYLNIVMNEIIPAVAERKLALFCDVFCEEGVYSTQESRTVLETGKKHGLIPKIHADQLTDTGAAELAADVGAISAEHLDFISDSGIAKMAEAGVVFTLLPGAVIFLGYNQYPPARKILQAGGNIAIATDFNPGSSATQNLSLMMTLCCVFCGLTTKEALWATTRGGARALNLEGKTGCIDAGVDADLVVWDCDEENLIPYYFGINQVRKVFKSGKLVVNNGLII</sequence>
<feature type="binding site" evidence="7">
    <location>
        <position position="318"/>
    </location>
    <ligand>
        <name>4-imidazolone-5-propanoate</name>
        <dbReference type="ChEBI" id="CHEBI:77893"/>
    </ligand>
</feature>
<feature type="domain" description="Amidohydrolase-related" evidence="8">
    <location>
        <begin position="59"/>
        <end position="401"/>
    </location>
</feature>
<feature type="binding site" evidence="7">
    <location>
        <position position="315"/>
    </location>
    <ligand>
        <name>N-formimidoyl-L-glutamate</name>
        <dbReference type="ChEBI" id="CHEBI:58928"/>
    </ligand>
</feature>
<feature type="binding site" evidence="7">
    <location>
        <position position="68"/>
    </location>
    <ligand>
        <name>Zn(2+)</name>
        <dbReference type="ChEBI" id="CHEBI:29105"/>
    </ligand>
</feature>
<dbReference type="SUPFAM" id="SSF51338">
    <property type="entry name" value="Composite domain of metallo-dependent hydrolases"/>
    <property type="match status" value="1"/>
</dbReference>
<keyword evidence="4 7" id="KW-0369">Histidine metabolism</keyword>
<dbReference type="GO" id="GO:0019556">
    <property type="term" value="P:L-histidine catabolic process to glutamate and formamide"/>
    <property type="evidence" value="ECO:0007669"/>
    <property type="project" value="UniProtKB-UniRule"/>
</dbReference>
<comment type="pathway">
    <text evidence="7">Amino-acid degradation; L-histidine degradation into L-glutamate; N-formimidoyl-L-glutamate from L-histidine: step 3/3.</text>
</comment>
<name>A0A532V1X9_UNCL8</name>
<comment type="catalytic activity">
    <reaction evidence="7">
        <text>4-imidazolone-5-propanoate + H2O = N-formimidoyl-L-glutamate</text>
        <dbReference type="Rhea" id="RHEA:23660"/>
        <dbReference type="ChEBI" id="CHEBI:15377"/>
        <dbReference type="ChEBI" id="CHEBI:58928"/>
        <dbReference type="ChEBI" id="CHEBI:77893"/>
        <dbReference type="EC" id="3.5.2.7"/>
    </reaction>
</comment>
<evidence type="ECO:0000256" key="4">
    <source>
        <dbReference type="ARBA" id="ARBA00022808"/>
    </source>
</evidence>
<feature type="binding site" evidence="7">
    <location>
        <position position="238"/>
    </location>
    <ligand>
        <name>Zn(2+)</name>
        <dbReference type="ChEBI" id="CHEBI:29105"/>
    </ligand>
</feature>
<feature type="binding site" evidence="7">
    <location>
        <position position="173"/>
    </location>
    <ligand>
        <name>4-imidazolone-5-propanoate</name>
        <dbReference type="ChEBI" id="CHEBI:77893"/>
    </ligand>
</feature>
<dbReference type="EMBL" id="NJBN01000003">
    <property type="protein sequence ID" value="TKJ41234.1"/>
    <property type="molecule type" value="Genomic_DNA"/>
</dbReference>
<feature type="binding site" evidence="7">
    <location>
        <position position="70"/>
    </location>
    <ligand>
        <name>Fe(3+)</name>
        <dbReference type="ChEBI" id="CHEBI:29034"/>
    </ligand>
</feature>
<comment type="similarity">
    <text evidence="7">Belongs to the metallo-dependent hydrolases superfamily. HutI family.</text>
</comment>
<organism evidence="9 10">
    <name type="scientific">candidate division LCP-89 bacterium B3_LCP</name>
    <dbReference type="NCBI Taxonomy" id="2012998"/>
    <lineage>
        <taxon>Bacteria</taxon>
        <taxon>Pseudomonadati</taxon>
        <taxon>Bacteria division LCP-89</taxon>
    </lineage>
</organism>
<feature type="binding site" evidence="7">
    <location>
        <position position="140"/>
    </location>
    <ligand>
        <name>N-formimidoyl-L-glutamate</name>
        <dbReference type="ChEBI" id="CHEBI:58928"/>
    </ligand>
</feature>
<comment type="cofactor">
    <cofactor evidence="7">
        <name>Zn(2+)</name>
        <dbReference type="ChEBI" id="CHEBI:29105"/>
    </cofactor>
    <cofactor evidence="7">
        <name>Fe(3+)</name>
        <dbReference type="ChEBI" id="CHEBI:29034"/>
    </cofactor>
    <text evidence="7">Binds 1 zinc or iron ion per subunit.</text>
</comment>
<dbReference type="InterPro" id="IPR005920">
    <property type="entry name" value="HutI"/>
</dbReference>
<evidence type="ECO:0000259" key="8">
    <source>
        <dbReference type="Pfam" id="PF01979"/>
    </source>
</evidence>
<feature type="binding site" evidence="7">
    <location>
        <position position="77"/>
    </location>
    <ligand>
        <name>4-imidazolone-5-propanoate</name>
        <dbReference type="ChEBI" id="CHEBI:77893"/>
    </ligand>
</feature>
<comment type="function">
    <text evidence="7">Catalyzes the hydrolytic cleavage of the carbon-nitrogen bond in imidazolone-5-propanoate to yield N-formimidoyl-L-glutamate. It is the third step in the universal histidine degradation pathway.</text>
</comment>
<gene>
    <name evidence="7" type="primary">hutI</name>
    <name evidence="9" type="ORF">CEE37_06095</name>
</gene>
<dbReference type="Gene3D" id="3.20.20.140">
    <property type="entry name" value="Metal-dependent hydrolases"/>
    <property type="match status" value="1"/>
</dbReference>
<keyword evidence="6 7" id="KW-0408">Iron</keyword>
<keyword evidence="5 7" id="KW-0862">Zinc</keyword>
<feature type="binding site" evidence="7">
    <location>
        <position position="70"/>
    </location>
    <ligand>
        <name>Zn(2+)</name>
        <dbReference type="ChEBI" id="CHEBI:29105"/>
    </ligand>
</feature>
<dbReference type="PANTHER" id="PTHR42752">
    <property type="entry name" value="IMIDAZOLONEPROPIONASE"/>
    <property type="match status" value="1"/>
</dbReference>
<evidence type="ECO:0000256" key="2">
    <source>
        <dbReference type="ARBA" id="ARBA00022723"/>
    </source>
</evidence>
<dbReference type="InterPro" id="IPR011059">
    <property type="entry name" value="Metal-dep_hydrolase_composite"/>
</dbReference>
<feature type="binding site" evidence="7">
    <location>
        <position position="313"/>
    </location>
    <ligand>
        <name>Zn(2+)</name>
        <dbReference type="ChEBI" id="CHEBI:29105"/>
    </ligand>
</feature>
<reference evidence="9 10" key="1">
    <citation type="submission" date="2017-06" db="EMBL/GenBank/DDBJ databases">
        <title>Novel microbial phyla capable of carbon fixation and sulfur reduction in deep-sea sediments.</title>
        <authorList>
            <person name="Huang J."/>
            <person name="Baker B."/>
            <person name="Wang Y."/>
        </authorList>
    </citation>
    <scope>NUCLEOTIDE SEQUENCE [LARGE SCALE GENOMIC DNA]</scope>
    <source>
        <strain evidence="9">B3_LCP</strain>
    </source>
</reference>
<dbReference type="InterPro" id="IPR032466">
    <property type="entry name" value="Metal_Hydrolase"/>
</dbReference>
<dbReference type="EC" id="3.5.2.7" evidence="1 7"/>
<evidence type="ECO:0000313" key="9">
    <source>
        <dbReference type="EMBL" id="TKJ41234.1"/>
    </source>
</evidence>
<evidence type="ECO:0000256" key="5">
    <source>
        <dbReference type="ARBA" id="ARBA00022833"/>
    </source>
</evidence>
<proteinExistence type="inferred from homology"/>
<feature type="binding site" evidence="7">
    <location>
        <position position="317"/>
    </location>
    <ligand>
        <name>N-formimidoyl-L-glutamate</name>
        <dbReference type="ChEBI" id="CHEBI:58928"/>
    </ligand>
</feature>
<dbReference type="GO" id="GO:0005737">
    <property type="term" value="C:cytoplasm"/>
    <property type="evidence" value="ECO:0007669"/>
    <property type="project" value="UniProtKB-SubCell"/>
</dbReference>
<comment type="caution">
    <text evidence="9">The sequence shown here is derived from an EMBL/GenBank/DDBJ whole genome shotgun (WGS) entry which is preliminary data.</text>
</comment>
<accession>A0A532V1X9</accession>
<feature type="binding site" evidence="7">
    <location>
        <position position="313"/>
    </location>
    <ligand>
        <name>Fe(3+)</name>
        <dbReference type="ChEBI" id="CHEBI:29034"/>
    </ligand>
</feature>
<evidence type="ECO:0000256" key="3">
    <source>
        <dbReference type="ARBA" id="ARBA00022801"/>
    </source>
</evidence>
<dbReference type="InterPro" id="IPR006680">
    <property type="entry name" value="Amidohydro-rel"/>
</dbReference>
<dbReference type="UniPathway" id="UPA00379">
    <property type="reaction ID" value="UER00551"/>
</dbReference>
<dbReference type="NCBIfam" id="TIGR01224">
    <property type="entry name" value="hutI"/>
    <property type="match status" value="1"/>
</dbReference>
<dbReference type="FunFam" id="3.20.20.140:FF:000007">
    <property type="entry name" value="Imidazolonepropionase"/>
    <property type="match status" value="1"/>
</dbReference>
<feature type="binding site" evidence="7">
    <location>
        <position position="238"/>
    </location>
    <ligand>
        <name>Fe(3+)</name>
        <dbReference type="ChEBI" id="CHEBI:29034"/>
    </ligand>
</feature>
<dbReference type="CDD" id="cd01296">
    <property type="entry name" value="Imidazolone-5PH"/>
    <property type="match status" value="1"/>
</dbReference>
<feature type="binding site" evidence="7">
    <location>
        <position position="68"/>
    </location>
    <ligand>
        <name>Fe(3+)</name>
        <dbReference type="ChEBI" id="CHEBI:29034"/>
    </ligand>
</feature>
<keyword evidence="2 7" id="KW-0479">Metal-binding</keyword>
<dbReference type="Proteomes" id="UP000319619">
    <property type="component" value="Unassembled WGS sequence"/>
</dbReference>
<dbReference type="PANTHER" id="PTHR42752:SF1">
    <property type="entry name" value="IMIDAZOLONEPROPIONASE-RELATED"/>
    <property type="match status" value="1"/>
</dbReference>
<feature type="binding site" evidence="7">
    <location>
        <position position="241"/>
    </location>
    <ligand>
        <name>4-imidazolone-5-propanoate</name>
        <dbReference type="ChEBI" id="CHEBI:77893"/>
    </ligand>
</feature>